<dbReference type="InterPro" id="IPR036955">
    <property type="entry name" value="AP2/ERF_dom_sf"/>
</dbReference>
<evidence type="ECO:0000256" key="5">
    <source>
        <dbReference type="ARBA" id="ARBA00023159"/>
    </source>
</evidence>
<name>A0ABQ9MUA6_HEVBR</name>
<sequence length="447" mass="49839">MEDQFPRMETFIREDLPCYSFHGMATGSKYFHDSIIWGASTETTTCRDNGNSGIKSTTSSSSSSSSERFFLSSDSSSSVEEASGTNNLIGNIPGFVEQDVTKQIHASCFLSGLSSSINSPLSGASLSATIKESSNIPVNFLESFPKINQNPASEPSSPTKFPNLTLFLQEPRLLDPSKQKNTADSLSENQRFEPMLLFPNTSFSVPQLGQTHCQPSEEWLKINQTLTDYPTRGFSDYWLSTTKTQPMKYTGRRLQNEHQKSSLSSAASSPGKMFRGVRQRHWGKWVAEIRLPRNRTRVWLGTFDTAKEAAIAYDTAAYMLRGDYAHLNFPDLKPQLKANSQNGTTAALLEAKLQSISKDNVNIDAPSPSSNQHIYENNTKQLRSLGQNLSRKEWQFELESKVGFDCEVNENKNAQEVVASDIDAVQLSRMPSLDMDMIWDALLRSDS</sequence>
<evidence type="ECO:0000313" key="11">
    <source>
        <dbReference type="EMBL" id="KAJ9182439.1"/>
    </source>
</evidence>
<keyword evidence="3" id="KW-0805">Transcription regulation</keyword>
<dbReference type="InterPro" id="IPR051758">
    <property type="entry name" value="ERF/AP2-like"/>
</dbReference>
<keyword evidence="12" id="KW-1185">Reference proteome</keyword>
<dbReference type="Pfam" id="PF00847">
    <property type="entry name" value="AP2"/>
    <property type="match status" value="1"/>
</dbReference>
<evidence type="ECO:0000259" key="10">
    <source>
        <dbReference type="SMART" id="SM00380"/>
    </source>
</evidence>
<organism evidence="11 12">
    <name type="scientific">Hevea brasiliensis</name>
    <name type="common">Para rubber tree</name>
    <name type="synonym">Siphonia brasiliensis</name>
    <dbReference type="NCBI Taxonomy" id="3981"/>
    <lineage>
        <taxon>Eukaryota</taxon>
        <taxon>Viridiplantae</taxon>
        <taxon>Streptophyta</taxon>
        <taxon>Embryophyta</taxon>
        <taxon>Tracheophyta</taxon>
        <taxon>Spermatophyta</taxon>
        <taxon>Magnoliopsida</taxon>
        <taxon>eudicotyledons</taxon>
        <taxon>Gunneridae</taxon>
        <taxon>Pentapetalae</taxon>
        <taxon>rosids</taxon>
        <taxon>fabids</taxon>
        <taxon>Malpighiales</taxon>
        <taxon>Euphorbiaceae</taxon>
        <taxon>Crotonoideae</taxon>
        <taxon>Micrandreae</taxon>
        <taxon>Hevea</taxon>
    </lineage>
</organism>
<keyword evidence="6" id="KW-0804">Transcription</keyword>
<dbReference type="Proteomes" id="UP001174677">
    <property type="component" value="Chromosome 4"/>
</dbReference>
<dbReference type="SMART" id="SM00380">
    <property type="entry name" value="AP2"/>
    <property type="match status" value="1"/>
</dbReference>
<feature type="compositionally biased region" description="Low complexity" evidence="9">
    <location>
        <begin position="56"/>
        <end position="67"/>
    </location>
</feature>
<keyword evidence="5" id="KW-0010">Activator</keyword>
<proteinExistence type="inferred from homology"/>
<dbReference type="InterPro" id="IPR001471">
    <property type="entry name" value="AP2/ERF_dom"/>
</dbReference>
<evidence type="ECO:0000256" key="8">
    <source>
        <dbReference type="ARBA" id="ARBA00024343"/>
    </source>
</evidence>
<comment type="similarity">
    <text evidence="8">Belongs to the AP2/ERF transcription factor family. ERF subfamily.</text>
</comment>
<evidence type="ECO:0000256" key="2">
    <source>
        <dbReference type="ARBA" id="ARBA00022745"/>
    </source>
</evidence>
<evidence type="ECO:0000256" key="1">
    <source>
        <dbReference type="ARBA" id="ARBA00004123"/>
    </source>
</evidence>
<gene>
    <name evidence="11" type="ORF">P3X46_006434</name>
</gene>
<dbReference type="PANTHER" id="PTHR31657:SF40">
    <property type="entry name" value="ETHYLENE-RESPONSIVE TRANSCRIPTION FACTOR ERF062"/>
    <property type="match status" value="1"/>
</dbReference>
<feature type="domain" description="AP2/ERF" evidence="10">
    <location>
        <begin position="273"/>
        <end position="336"/>
    </location>
</feature>
<accession>A0ABQ9MUA6</accession>
<protein>
    <recommendedName>
        <fullName evidence="10">AP2/ERF domain-containing protein</fullName>
    </recommendedName>
</protein>
<keyword evidence="2" id="KW-0936">Ethylene signaling pathway</keyword>
<dbReference type="Gene3D" id="3.30.730.10">
    <property type="entry name" value="AP2/ERF domain"/>
    <property type="match status" value="1"/>
</dbReference>
<feature type="region of interest" description="Disordered" evidence="9">
    <location>
        <begin position="47"/>
        <end position="67"/>
    </location>
</feature>
<evidence type="ECO:0000256" key="7">
    <source>
        <dbReference type="ARBA" id="ARBA00023242"/>
    </source>
</evidence>
<evidence type="ECO:0000256" key="4">
    <source>
        <dbReference type="ARBA" id="ARBA00023125"/>
    </source>
</evidence>
<evidence type="ECO:0000256" key="3">
    <source>
        <dbReference type="ARBA" id="ARBA00023015"/>
    </source>
</evidence>
<reference evidence="11" key="1">
    <citation type="journal article" date="2023" name="Plant Biotechnol. J.">
        <title>Chromosome-level wild Hevea brasiliensis genome provides new tools for genomic-assisted breeding and valuable loci to elevate rubber yield.</title>
        <authorList>
            <person name="Cheng H."/>
            <person name="Song X."/>
            <person name="Hu Y."/>
            <person name="Wu T."/>
            <person name="Yang Q."/>
            <person name="An Z."/>
            <person name="Feng S."/>
            <person name="Deng Z."/>
            <person name="Wu W."/>
            <person name="Zeng X."/>
            <person name="Tu M."/>
            <person name="Wang X."/>
            <person name="Huang H."/>
        </authorList>
    </citation>
    <scope>NUCLEOTIDE SEQUENCE</scope>
    <source>
        <strain evidence="11">MT/VB/25A 57/8</strain>
    </source>
</reference>
<dbReference type="CDD" id="cd00018">
    <property type="entry name" value="AP2"/>
    <property type="match status" value="1"/>
</dbReference>
<dbReference type="PRINTS" id="PR00367">
    <property type="entry name" value="ETHRSPELEMNT"/>
</dbReference>
<evidence type="ECO:0000313" key="12">
    <source>
        <dbReference type="Proteomes" id="UP001174677"/>
    </source>
</evidence>
<comment type="caution">
    <text evidence="11">The sequence shown here is derived from an EMBL/GenBank/DDBJ whole genome shotgun (WGS) entry which is preliminary data.</text>
</comment>
<dbReference type="PANTHER" id="PTHR31657">
    <property type="entry name" value="ETHYLENE-RESPONSIVE TRANSCRIPTION FACTOR ERF061"/>
    <property type="match status" value="1"/>
</dbReference>
<keyword evidence="7" id="KW-0539">Nucleus</keyword>
<dbReference type="InterPro" id="IPR016177">
    <property type="entry name" value="DNA-bd_dom_sf"/>
</dbReference>
<comment type="subcellular location">
    <subcellularLocation>
        <location evidence="1">Nucleus</location>
    </subcellularLocation>
</comment>
<keyword evidence="4" id="KW-0238">DNA-binding</keyword>
<dbReference type="EMBL" id="JARPOI010000004">
    <property type="protein sequence ID" value="KAJ9182439.1"/>
    <property type="molecule type" value="Genomic_DNA"/>
</dbReference>
<evidence type="ECO:0000256" key="9">
    <source>
        <dbReference type="SAM" id="MobiDB-lite"/>
    </source>
</evidence>
<dbReference type="SUPFAM" id="SSF54171">
    <property type="entry name" value="DNA-binding domain"/>
    <property type="match status" value="1"/>
</dbReference>
<evidence type="ECO:0000256" key="6">
    <source>
        <dbReference type="ARBA" id="ARBA00023163"/>
    </source>
</evidence>